<protein>
    <submittedName>
        <fullName evidence="2">Uncharacterized protein</fullName>
    </submittedName>
</protein>
<gene>
    <name evidence="2" type="ORF">FKW44_022469</name>
</gene>
<accession>A0A7T8JTJ3</accession>
<organism evidence="2 3">
    <name type="scientific">Caligus rogercresseyi</name>
    <name type="common">Sea louse</name>
    <dbReference type="NCBI Taxonomy" id="217165"/>
    <lineage>
        <taxon>Eukaryota</taxon>
        <taxon>Metazoa</taxon>
        <taxon>Ecdysozoa</taxon>
        <taxon>Arthropoda</taxon>
        <taxon>Crustacea</taxon>
        <taxon>Multicrustacea</taxon>
        <taxon>Hexanauplia</taxon>
        <taxon>Copepoda</taxon>
        <taxon>Siphonostomatoida</taxon>
        <taxon>Caligidae</taxon>
        <taxon>Caligus</taxon>
    </lineage>
</organism>
<proteinExistence type="predicted"/>
<reference evidence="3" key="1">
    <citation type="submission" date="2021-01" db="EMBL/GenBank/DDBJ databases">
        <title>Caligus Genome Assembly.</title>
        <authorList>
            <person name="Gallardo-Escarate C."/>
        </authorList>
    </citation>
    <scope>NUCLEOTIDE SEQUENCE [LARGE SCALE GENOMIC DNA]</scope>
</reference>
<name>A0A7T8JTJ3_CALRO</name>
<dbReference type="Proteomes" id="UP000595437">
    <property type="component" value="Chromosome 17"/>
</dbReference>
<feature type="region of interest" description="Disordered" evidence="1">
    <location>
        <begin position="1"/>
        <end position="39"/>
    </location>
</feature>
<dbReference type="EMBL" id="CP045906">
    <property type="protein sequence ID" value="QQP34553.1"/>
    <property type="molecule type" value="Genomic_DNA"/>
</dbReference>
<sequence>MWCPYGEGHAGVPGAGDRLLAPRAPTPTPWTTPSGRTLSPCKLRHPNIAALKATVNQEWAGMDEEFVFKVCQLSGSASDHRGRQRRVTSNEKI</sequence>
<evidence type="ECO:0000313" key="3">
    <source>
        <dbReference type="Proteomes" id="UP000595437"/>
    </source>
</evidence>
<evidence type="ECO:0000313" key="2">
    <source>
        <dbReference type="EMBL" id="QQP34553.1"/>
    </source>
</evidence>
<evidence type="ECO:0000256" key="1">
    <source>
        <dbReference type="SAM" id="MobiDB-lite"/>
    </source>
</evidence>
<dbReference type="AlphaFoldDB" id="A0A7T8JTJ3"/>
<keyword evidence="3" id="KW-1185">Reference proteome</keyword>